<evidence type="ECO:0000313" key="3">
    <source>
        <dbReference type="Proteomes" id="UP000693941"/>
    </source>
</evidence>
<dbReference type="PANTHER" id="PTHR35902">
    <property type="entry name" value="S-LAYER DOMAIN-LIKE PROTEIN-RELATED"/>
    <property type="match status" value="1"/>
</dbReference>
<name>A0A8F5BWH7_9CREN</name>
<gene>
    <name evidence="2" type="ORF">J5U21_02414</name>
</gene>
<dbReference type="AlphaFoldDB" id="A0A8F5BWH7"/>
<dbReference type="GeneID" id="65560829"/>
<reference evidence="2" key="1">
    <citation type="journal article" date="2021" name="Environ. Microbiol.">
        <title>New insights into the diversity and evolution of the archaeal mobilome from three complete genomes of Saccharolobus shibatae.</title>
        <authorList>
            <person name="Medvedeva S."/>
            <person name="Brandt D."/>
            <person name="Cvirkaite-Krupovic V."/>
            <person name="Liu Y."/>
            <person name="Severinov K."/>
            <person name="Ishino S."/>
            <person name="Ishino Y."/>
            <person name="Prangishvili D."/>
            <person name="Kalinowski J."/>
            <person name="Krupovic M."/>
        </authorList>
    </citation>
    <scope>NUCLEOTIDE SEQUENCE</scope>
    <source>
        <strain evidence="2">BEU9</strain>
    </source>
</reference>
<keyword evidence="1" id="KW-0812">Transmembrane</keyword>
<dbReference type="PANTHER" id="PTHR35902:SF3">
    <property type="entry name" value="NPCBM-ASSOCIATED, NEW3 DOMAIN OF ALPHA-GALACTOSIDASE"/>
    <property type="match status" value="1"/>
</dbReference>
<sequence>MIKKLIIILLLLSLILPIIPVKSQSTVVISSWGWGTPQNPIRAHPGYNDTPFYVIASQQVGYQIVYAYLILSGTPITSEGGSSMAYGSVTSSSLTTSQITFFLSVNDNAEPGTYNVPLVVVYQNAVTGAESQIIQEITIPIYNVTFPVLDQVFWGTAQQLIFAQVGEGLLPLTFSVFNPTTEPMLNVTLNVFLPKGIFSQTGSRELTVTIPALPAGEPIFVSSIVNVSNLVKPGVYTLNYSFSFTNFLGYFYKQSSNKNVNITVYPQAKINIYSDPIQSTPDNITTLIVGISTNVSSFIISIRPELSSNFLPISSNFTPTSLSPGEKVIYAFKIYIPQGVIPSIYPIPIEINYTALDQKLAIAYLTYANIYYNETPKIVEAIWNTTITPFPGIGTIPLTLVIYNPLPIPITGVNITYTFPNGVFPLQPFIFLPGIPQYSSIPITIPVEITPNSSVGVLNFTYKISYNQDKTVDGVNNIYVLPPAPVIIEANQTVIGNGEYALVPIKVVNLGVEYVYNVNLIILTQGLEVITSVNNTIPFVKPNSSVTFYYTLYAPQGLPPAVYPLVIKLSYTYFTNEIVRTFTIPVLVTSSQSPILISFLKTTVYYNTNNTEILAIQNLANFTIYNIRLDLNYPSQEIYLSQNQLYIPYLPPRFIYTIPLYVIPQIPQTTSIPIVVTLNYVLGQGSPQTYQYQLNLLSTGFVKMEITQVSAQIVNNTVVINGLLINTGSQNAQYVTISVNNYSSIYIGNVPPNSPTPFSFTLALSPGLYKFNITANYENELYQSNMTFYTFSYVVSYPTSTNSQNNKISVTSILLTAVIIILIVIIIYLSLRGLRK</sequence>
<keyword evidence="1" id="KW-1133">Transmembrane helix</keyword>
<feature type="transmembrane region" description="Helical" evidence="1">
    <location>
        <begin position="808"/>
        <end position="831"/>
    </location>
</feature>
<evidence type="ECO:0000313" key="2">
    <source>
        <dbReference type="EMBL" id="QXJ32763.1"/>
    </source>
</evidence>
<dbReference type="RefSeq" id="WP_218260804.1">
    <property type="nucleotide sequence ID" value="NZ_CP077715.1"/>
</dbReference>
<protein>
    <submittedName>
        <fullName evidence="2">Uncharacterized protein</fullName>
    </submittedName>
</protein>
<accession>A0A8F5BWH7</accession>
<keyword evidence="1" id="KW-0472">Membrane</keyword>
<dbReference type="Proteomes" id="UP000693941">
    <property type="component" value="Chromosome"/>
</dbReference>
<evidence type="ECO:0000256" key="1">
    <source>
        <dbReference type="SAM" id="Phobius"/>
    </source>
</evidence>
<dbReference type="EMBL" id="CP077715">
    <property type="protein sequence ID" value="QXJ32763.1"/>
    <property type="molecule type" value="Genomic_DNA"/>
</dbReference>
<proteinExistence type="predicted"/>
<organism evidence="2 3">
    <name type="scientific">Saccharolobus shibatae</name>
    <dbReference type="NCBI Taxonomy" id="2286"/>
    <lineage>
        <taxon>Archaea</taxon>
        <taxon>Thermoproteota</taxon>
        <taxon>Thermoprotei</taxon>
        <taxon>Sulfolobales</taxon>
        <taxon>Sulfolobaceae</taxon>
        <taxon>Saccharolobus</taxon>
    </lineage>
</organism>